<gene>
    <name evidence="4" type="ORF">MENT_LOCUS20873</name>
    <name evidence="5" type="ORF">MENT_LOCUS34728</name>
</gene>
<dbReference type="GO" id="GO:0009166">
    <property type="term" value="P:nucleotide catabolic process"/>
    <property type="evidence" value="ECO:0007669"/>
    <property type="project" value="InterPro"/>
</dbReference>
<feature type="binding site" evidence="2">
    <location>
        <position position="206"/>
    </location>
    <ligand>
        <name>substrate</name>
    </ligand>
</feature>
<organism evidence="5 6">
    <name type="scientific">Meloidogyne enterolobii</name>
    <name type="common">Root-knot nematode worm</name>
    <name type="synonym">Meloidogyne mayaguensis</name>
    <dbReference type="NCBI Taxonomy" id="390850"/>
    <lineage>
        <taxon>Eukaryota</taxon>
        <taxon>Metazoa</taxon>
        <taxon>Ecdysozoa</taxon>
        <taxon>Nematoda</taxon>
        <taxon>Chromadorea</taxon>
        <taxon>Rhabditida</taxon>
        <taxon>Tylenchina</taxon>
        <taxon>Tylenchomorpha</taxon>
        <taxon>Tylenchoidea</taxon>
        <taxon>Meloidogynidae</taxon>
        <taxon>Meloidogyninae</taxon>
        <taxon>Meloidogyne</taxon>
    </lineage>
</organism>
<sequence length="310" mass="34873">MPCSSQLISNGDTLITNNTSVNNFKILYHLGITSENTNFSAEYGDVKFVCLGGSYTRIRNYAKQFSQLYGYQASCNLCKTDRYEMYKTGPVLWANHGIGGPSLSIILDEILQMLLCAGATNFEMFRLGTSGGIGVQPGTVIVSNGAINTALEPYRYQWIGGELVKRPAILDQQLCDQLYQIAQQQKVPVVKGVTLCADDFYESQYRGEDGYFCDNNSNQKMNSMNKLIDKGVKNIEMESVYFAAITYRAKIPGAICCVALVNRFEENIIKISKEFHEEAEMRPFKIISEYIHRKLNLKNGKEEEENNITL</sequence>
<dbReference type="InterPro" id="IPR035994">
    <property type="entry name" value="Nucleoside_phosphorylase_sf"/>
</dbReference>
<evidence type="ECO:0000313" key="5">
    <source>
        <dbReference type="EMBL" id="CAD2182514.1"/>
    </source>
</evidence>
<comment type="similarity">
    <text evidence="1">Belongs to the PNP/UDP phosphorylase family.</text>
</comment>
<evidence type="ECO:0000313" key="6">
    <source>
        <dbReference type="Proteomes" id="UP000580250"/>
    </source>
</evidence>
<dbReference type="Gene3D" id="3.40.50.1580">
    <property type="entry name" value="Nucleoside phosphorylase domain"/>
    <property type="match status" value="1"/>
</dbReference>
<feature type="domain" description="Nucleoside phosphorylase" evidence="3">
    <location>
        <begin position="48"/>
        <end position="291"/>
    </location>
</feature>
<dbReference type="Pfam" id="PF01048">
    <property type="entry name" value="PNP_UDP_1"/>
    <property type="match status" value="1"/>
</dbReference>
<proteinExistence type="inferred from homology"/>
<dbReference type="SUPFAM" id="SSF53167">
    <property type="entry name" value="Purine and uridine phosphorylases"/>
    <property type="match status" value="1"/>
</dbReference>
<dbReference type="AlphaFoldDB" id="A0A6V7W637"/>
<comment type="caution">
    <text evidence="5">The sequence shown here is derived from an EMBL/GenBank/DDBJ whole genome shotgun (WGS) entry which is preliminary data.</text>
</comment>
<name>A0A6V7W637_MELEN</name>
<dbReference type="PANTHER" id="PTHR43691">
    <property type="entry name" value="URIDINE PHOSPHORYLASE"/>
    <property type="match status" value="1"/>
</dbReference>
<evidence type="ECO:0000256" key="1">
    <source>
        <dbReference type="ARBA" id="ARBA00010456"/>
    </source>
</evidence>
<evidence type="ECO:0000256" key="2">
    <source>
        <dbReference type="PIRSR" id="PIRSR610059-50"/>
    </source>
</evidence>
<dbReference type="GO" id="GO:0004850">
    <property type="term" value="F:uridine phosphorylase activity"/>
    <property type="evidence" value="ECO:0007669"/>
    <property type="project" value="InterPro"/>
</dbReference>
<dbReference type="Proteomes" id="UP000580250">
    <property type="component" value="Unassembled WGS sequence"/>
</dbReference>
<dbReference type="PANTHER" id="PTHR43691:SF11">
    <property type="entry name" value="FI09636P-RELATED"/>
    <property type="match status" value="1"/>
</dbReference>
<protein>
    <recommendedName>
        <fullName evidence="3">Nucleoside phosphorylase domain-containing protein</fullName>
    </recommendedName>
</protein>
<dbReference type="NCBIfam" id="TIGR01719">
    <property type="entry name" value="euk_UDPppase"/>
    <property type="match status" value="1"/>
</dbReference>
<feature type="binding site" evidence="2">
    <location>
        <position position="204"/>
    </location>
    <ligand>
        <name>substrate</name>
    </ligand>
</feature>
<evidence type="ECO:0000313" key="4">
    <source>
        <dbReference type="EMBL" id="CAD2169537.1"/>
    </source>
</evidence>
<reference evidence="5 6" key="1">
    <citation type="submission" date="2020-08" db="EMBL/GenBank/DDBJ databases">
        <authorList>
            <person name="Koutsovoulos G."/>
            <person name="Danchin GJ E."/>
        </authorList>
    </citation>
    <scope>NUCLEOTIDE SEQUENCE [LARGE SCALE GENOMIC DNA]</scope>
</reference>
<dbReference type="GO" id="GO:0006218">
    <property type="term" value="P:uridine catabolic process"/>
    <property type="evidence" value="ECO:0007669"/>
    <property type="project" value="TreeGrafter"/>
</dbReference>
<dbReference type="EMBL" id="CAJEWN010000154">
    <property type="protein sequence ID" value="CAD2169537.1"/>
    <property type="molecule type" value="Genomic_DNA"/>
</dbReference>
<dbReference type="InterPro" id="IPR010059">
    <property type="entry name" value="Uridine_phosphorylase_euk"/>
</dbReference>
<evidence type="ECO:0000259" key="3">
    <source>
        <dbReference type="Pfam" id="PF01048"/>
    </source>
</evidence>
<feature type="binding site" evidence="2">
    <location>
        <position position="82"/>
    </location>
    <ligand>
        <name>phosphate</name>
        <dbReference type="ChEBI" id="CHEBI:43474"/>
    </ligand>
</feature>
<dbReference type="GO" id="GO:0005829">
    <property type="term" value="C:cytosol"/>
    <property type="evidence" value="ECO:0007669"/>
    <property type="project" value="TreeGrafter"/>
</dbReference>
<accession>A0A6V7W637</accession>
<dbReference type="InterPro" id="IPR000845">
    <property type="entry name" value="Nucleoside_phosphorylase_d"/>
</dbReference>
<feature type="binding site" evidence="2">
    <location>
        <begin position="126"/>
        <end position="129"/>
    </location>
    <ligand>
        <name>phosphate</name>
        <dbReference type="ChEBI" id="CHEBI:43474"/>
    </ligand>
</feature>
<dbReference type="EMBL" id="CAJEWN010000433">
    <property type="protein sequence ID" value="CAD2182514.1"/>
    <property type="molecule type" value="Genomic_DNA"/>
</dbReference>
<dbReference type="OrthoDB" id="204058at2759"/>